<evidence type="ECO:0000259" key="1">
    <source>
        <dbReference type="Pfam" id="PF01370"/>
    </source>
</evidence>
<dbReference type="RefSeq" id="WP_227889982.1">
    <property type="nucleotide sequence ID" value="NZ_JAJFZQ010000003.1"/>
</dbReference>
<feature type="domain" description="NAD-dependent epimerase/dehydratase" evidence="1">
    <location>
        <begin position="4"/>
        <end position="231"/>
    </location>
</feature>
<gene>
    <name evidence="2" type="ORF">LJ752_03660</name>
</gene>
<comment type="caution">
    <text evidence="2">The sequence shown here is derived from an EMBL/GenBank/DDBJ whole genome shotgun (WGS) entry which is preliminary data.</text>
</comment>
<accession>A0ABS8GGL6</accession>
<dbReference type="Gene3D" id="3.40.50.720">
    <property type="entry name" value="NAD(P)-binding Rossmann-like Domain"/>
    <property type="match status" value="1"/>
</dbReference>
<dbReference type="PANTHER" id="PTHR43245">
    <property type="entry name" value="BIFUNCTIONAL POLYMYXIN RESISTANCE PROTEIN ARNA"/>
    <property type="match status" value="1"/>
</dbReference>
<name>A0ABS8GGL6_9MICC</name>
<dbReference type="SUPFAM" id="SSF51735">
    <property type="entry name" value="NAD(P)-binding Rossmann-fold domains"/>
    <property type="match status" value="1"/>
</dbReference>
<dbReference type="CDD" id="cd05240">
    <property type="entry name" value="UDP_G4E_3_SDR_e"/>
    <property type="match status" value="1"/>
</dbReference>
<organism evidence="2 3">
    <name type="scientific">Arthrobacter gengyunqii</name>
    <dbReference type="NCBI Taxonomy" id="2886940"/>
    <lineage>
        <taxon>Bacteria</taxon>
        <taxon>Bacillati</taxon>
        <taxon>Actinomycetota</taxon>
        <taxon>Actinomycetes</taxon>
        <taxon>Micrococcales</taxon>
        <taxon>Micrococcaceae</taxon>
        <taxon>Arthrobacter</taxon>
    </lineage>
</organism>
<dbReference type="Proteomes" id="UP001139168">
    <property type="component" value="Unassembled WGS sequence"/>
</dbReference>
<reference evidence="2" key="1">
    <citation type="submission" date="2021-10" db="EMBL/GenBank/DDBJ databases">
        <title>Novel species in genus Arthrobacter.</title>
        <authorList>
            <person name="Liu Y."/>
        </authorList>
    </citation>
    <scope>NUCLEOTIDE SEQUENCE</scope>
    <source>
        <strain evidence="2">Zg-Y786</strain>
    </source>
</reference>
<dbReference type="Pfam" id="PF01370">
    <property type="entry name" value="Epimerase"/>
    <property type="match status" value="1"/>
</dbReference>
<evidence type="ECO:0000313" key="2">
    <source>
        <dbReference type="EMBL" id="MCC3265142.1"/>
    </source>
</evidence>
<evidence type="ECO:0000313" key="3">
    <source>
        <dbReference type="Proteomes" id="UP001139168"/>
    </source>
</evidence>
<dbReference type="InterPro" id="IPR001509">
    <property type="entry name" value="Epimerase_deHydtase"/>
</dbReference>
<keyword evidence="3" id="KW-1185">Reference proteome</keyword>
<dbReference type="PANTHER" id="PTHR43245:SF52">
    <property type="entry name" value="NAD-DEPENDENT EPIMERASE_DEHYDRATASE"/>
    <property type="match status" value="1"/>
</dbReference>
<protein>
    <submittedName>
        <fullName evidence="2">SDR family oxidoreductase</fullName>
    </submittedName>
</protein>
<dbReference type="EMBL" id="JAJFZQ010000003">
    <property type="protein sequence ID" value="MCC3265142.1"/>
    <property type="molecule type" value="Genomic_DNA"/>
</dbReference>
<sequence>MNRVCVTGGNGFLGSAVVARLAADPGISSVLSLDIREPAAERRLDGVDYALADVCSPDVGRLLQAHRIDTVVHLAAIVNPGKDTSREQEFQVDVVGSRNVLAACISAGVQHVVISSSGAAYGYHPDNAPWLAEGHPLRGNDEFAYSRHKRLVEEELARVRSDHPELKQTIFRIGTILGERVSNQITALFDAPRLLRVAGSDSPFVFIWDEDVADAMVRAVLTGRSGIYNVAGDGALTVREIASLMGKRTISVPAPLLAAGLWLGHKLKLTVHGPEQLRFLRYRPVLDNTALKNEFGFSPSRTSREAFLEFRAARDAAAAEVNADEAAAGRS</sequence>
<dbReference type="InterPro" id="IPR036291">
    <property type="entry name" value="NAD(P)-bd_dom_sf"/>
</dbReference>
<dbReference type="InterPro" id="IPR050177">
    <property type="entry name" value="Lipid_A_modif_metabolic_enz"/>
</dbReference>
<proteinExistence type="predicted"/>